<keyword evidence="1" id="KW-0175">Coiled coil</keyword>
<evidence type="ECO:0000256" key="1">
    <source>
        <dbReference type="SAM" id="Coils"/>
    </source>
</evidence>
<accession>A0A8S2WWG9</accession>
<dbReference type="Proteomes" id="UP000681967">
    <property type="component" value="Unassembled WGS sequence"/>
</dbReference>
<sequence length="85" mass="10465">EEEKQNAARLQELQELIQRQKEELARIDRTLIELNNEREKHEAELDREQQLLEDHEGELEKQLEILERLKEQLEHFQEEKEHLVE</sequence>
<dbReference type="EMBL" id="CAJOBH010045842">
    <property type="protein sequence ID" value="CAF4353769.1"/>
    <property type="molecule type" value="Genomic_DNA"/>
</dbReference>
<evidence type="ECO:0000313" key="3">
    <source>
        <dbReference type="EMBL" id="CAF4462485.1"/>
    </source>
</evidence>
<dbReference type="EMBL" id="CAJOBI010072110">
    <property type="protein sequence ID" value="CAF4462485.1"/>
    <property type="molecule type" value="Genomic_DNA"/>
</dbReference>
<feature type="non-terminal residue" evidence="3">
    <location>
        <position position="85"/>
    </location>
</feature>
<dbReference type="AlphaFoldDB" id="A0A8S2WWG9"/>
<evidence type="ECO:0000313" key="4">
    <source>
        <dbReference type="Proteomes" id="UP000676336"/>
    </source>
</evidence>
<organism evidence="3 4">
    <name type="scientific">Rotaria magnacalcarata</name>
    <dbReference type="NCBI Taxonomy" id="392030"/>
    <lineage>
        <taxon>Eukaryota</taxon>
        <taxon>Metazoa</taxon>
        <taxon>Spiralia</taxon>
        <taxon>Gnathifera</taxon>
        <taxon>Rotifera</taxon>
        <taxon>Eurotatoria</taxon>
        <taxon>Bdelloidea</taxon>
        <taxon>Philodinida</taxon>
        <taxon>Philodinidae</taxon>
        <taxon>Rotaria</taxon>
    </lineage>
</organism>
<name>A0A8S2WWG9_9BILA</name>
<feature type="non-terminal residue" evidence="3">
    <location>
        <position position="1"/>
    </location>
</feature>
<gene>
    <name evidence="2" type="ORF">BYL167_LOCUS29595</name>
    <name evidence="3" type="ORF">SMN809_LOCUS33231</name>
</gene>
<proteinExistence type="predicted"/>
<reference evidence="3" key="1">
    <citation type="submission" date="2021-02" db="EMBL/GenBank/DDBJ databases">
        <authorList>
            <person name="Nowell W R."/>
        </authorList>
    </citation>
    <scope>NUCLEOTIDE SEQUENCE</scope>
</reference>
<evidence type="ECO:0000313" key="2">
    <source>
        <dbReference type="EMBL" id="CAF4353769.1"/>
    </source>
</evidence>
<comment type="caution">
    <text evidence="3">The sequence shown here is derived from an EMBL/GenBank/DDBJ whole genome shotgun (WGS) entry which is preliminary data.</text>
</comment>
<dbReference type="Proteomes" id="UP000676336">
    <property type="component" value="Unassembled WGS sequence"/>
</dbReference>
<feature type="coiled-coil region" evidence="1">
    <location>
        <begin position="3"/>
        <end position="79"/>
    </location>
</feature>
<protein>
    <submittedName>
        <fullName evidence="3">Uncharacterized protein</fullName>
    </submittedName>
</protein>